<proteinExistence type="predicted"/>
<evidence type="ECO:0008006" key="4">
    <source>
        <dbReference type="Google" id="ProtNLM"/>
    </source>
</evidence>
<name>A0A2S8FG65_9BACT</name>
<keyword evidence="1" id="KW-0812">Transmembrane</keyword>
<gene>
    <name evidence="2" type="ORF">C5Y96_11975</name>
</gene>
<feature type="transmembrane region" description="Helical" evidence="1">
    <location>
        <begin position="152"/>
        <end position="173"/>
    </location>
</feature>
<dbReference type="Proteomes" id="UP000240009">
    <property type="component" value="Unassembled WGS sequence"/>
</dbReference>
<keyword evidence="1" id="KW-1133">Transmembrane helix</keyword>
<evidence type="ECO:0000313" key="2">
    <source>
        <dbReference type="EMBL" id="PQO31070.1"/>
    </source>
</evidence>
<dbReference type="EMBL" id="PUIA01000037">
    <property type="protein sequence ID" value="PQO31070.1"/>
    <property type="molecule type" value="Genomic_DNA"/>
</dbReference>
<reference evidence="2 3" key="1">
    <citation type="submission" date="2018-02" db="EMBL/GenBank/DDBJ databases">
        <title>Comparative genomes isolates from brazilian mangrove.</title>
        <authorList>
            <person name="Araujo J.E."/>
            <person name="Taketani R.G."/>
            <person name="Silva M.C.P."/>
            <person name="Loureco M.V."/>
            <person name="Andreote F.D."/>
        </authorList>
    </citation>
    <scope>NUCLEOTIDE SEQUENCE [LARGE SCALE GENOMIC DNA]</scope>
    <source>
        <strain evidence="2 3">HEX-2 MGV</strain>
    </source>
</reference>
<protein>
    <recommendedName>
        <fullName evidence="4">Transmembrane protein</fullName>
    </recommendedName>
</protein>
<keyword evidence="1" id="KW-0472">Membrane</keyword>
<dbReference type="RefSeq" id="WP_105353488.1">
    <property type="nucleotide sequence ID" value="NZ_PUIA01000037.1"/>
</dbReference>
<sequence>MAQTYLLTTPDGEEVHVESSQAGEMITTASGKTVEVPTLSELKKLPLVEKEQAPVRREWSVGQSIMFVVGLLLLLGCSVSSAFLYQITPLESLDKAREVPIELIEGDVEQWSMKDTLDFWAFATSSQALGDMRGNASRDRYVLDVYESRQTFLILSVAGVVLGLVLMGSAFAFSGKSRS</sequence>
<comment type="caution">
    <text evidence="2">The sequence shown here is derived from an EMBL/GenBank/DDBJ whole genome shotgun (WGS) entry which is preliminary data.</text>
</comment>
<feature type="transmembrane region" description="Helical" evidence="1">
    <location>
        <begin position="65"/>
        <end position="87"/>
    </location>
</feature>
<evidence type="ECO:0000313" key="3">
    <source>
        <dbReference type="Proteomes" id="UP000240009"/>
    </source>
</evidence>
<evidence type="ECO:0000256" key="1">
    <source>
        <dbReference type="SAM" id="Phobius"/>
    </source>
</evidence>
<dbReference type="OrthoDB" id="281237at2"/>
<organism evidence="2 3">
    <name type="scientific">Blastopirellula marina</name>
    <dbReference type="NCBI Taxonomy" id="124"/>
    <lineage>
        <taxon>Bacteria</taxon>
        <taxon>Pseudomonadati</taxon>
        <taxon>Planctomycetota</taxon>
        <taxon>Planctomycetia</taxon>
        <taxon>Pirellulales</taxon>
        <taxon>Pirellulaceae</taxon>
        <taxon>Blastopirellula</taxon>
    </lineage>
</organism>
<dbReference type="AlphaFoldDB" id="A0A2S8FG65"/>
<accession>A0A2S8FG65</accession>